<protein>
    <submittedName>
        <fullName evidence="2">Uncharacterized protein</fullName>
    </submittedName>
</protein>
<dbReference type="EMBL" id="CP021983">
    <property type="protein sequence ID" value="ASC72854.1"/>
    <property type="molecule type" value="Genomic_DNA"/>
</dbReference>
<reference evidence="2 3" key="1">
    <citation type="journal article" date="2016" name="Biochim. Biophys. Acta">
        <title>Characterization of red-shifted phycobilisomes isolated from the chlorophyll f-containing cyanobacterium Halomicronema hongdechloris.</title>
        <authorList>
            <person name="Li Y."/>
            <person name="Lin Y."/>
            <person name="Garvey C.J."/>
            <person name="Birch D."/>
            <person name="Corkery R.W."/>
            <person name="Loughlin P.C."/>
            <person name="Scheer H."/>
            <person name="Willows R.D."/>
            <person name="Chen M."/>
        </authorList>
    </citation>
    <scope>NUCLEOTIDE SEQUENCE [LARGE SCALE GENOMIC DNA]</scope>
    <source>
        <strain evidence="2 3">C2206</strain>
    </source>
</reference>
<dbReference type="Proteomes" id="UP000191901">
    <property type="component" value="Chromosome"/>
</dbReference>
<proteinExistence type="predicted"/>
<evidence type="ECO:0000256" key="1">
    <source>
        <dbReference type="SAM" id="MobiDB-lite"/>
    </source>
</evidence>
<dbReference type="RefSeq" id="WP_080806947.1">
    <property type="nucleotide sequence ID" value="NZ_CP021983.2"/>
</dbReference>
<gene>
    <name evidence="2" type="ORF">XM38_038140</name>
</gene>
<evidence type="ECO:0000313" key="3">
    <source>
        <dbReference type="Proteomes" id="UP000191901"/>
    </source>
</evidence>
<feature type="compositionally biased region" description="Basic residues" evidence="1">
    <location>
        <begin position="24"/>
        <end position="34"/>
    </location>
</feature>
<feature type="region of interest" description="Disordered" evidence="1">
    <location>
        <begin position="24"/>
        <end position="55"/>
    </location>
</feature>
<feature type="compositionally biased region" description="Basic and acidic residues" evidence="1">
    <location>
        <begin position="43"/>
        <end position="55"/>
    </location>
</feature>
<keyword evidence="3" id="KW-1185">Reference proteome</keyword>
<accession>A0A1Z3HRA6</accession>
<evidence type="ECO:0000313" key="2">
    <source>
        <dbReference type="EMBL" id="ASC72854.1"/>
    </source>
</evidence>
<organism evidence="2 3">
    <name type="scientific">Halomicronema hongdechloris C2206</name>
    <dbReference type="NCBI Taxonomy" id="1641165"/>
    <lineage>
        <taxon>Bacteria</taxon>
        <taxon>Bacillati</taxon>
        <taxon>Cyanobacteriota</taxon>
        <taxon>Cyanophyceae</taxon>
        <taxon>Nodosilineales</taxon>
        <taxon>Nodosilineaceae</taxon>
        <taxon>Halomicronema</taxon>
    </lineage>
</organism>
<name>A0A1Z3HRA6_9CYAN</name>
<dbReference type="KEGG" id="hhg:XM38_038140"/>
<sequence>MSLLSLLLAILILVGLYALWRRRSGASHRMRPSSRRSGVSRGGHSDPNRVSRHSQRELLRLVHGNRAVALRLVATVRQQNPGRSEQWCWEKAIYDIQRDRRA</sequence>
<dbReference type="AlphaFoldDB" id="A0A1Z3HRA6"/>
<dbReference type="STRING" id="1641165.XM38_06810"/>
<dbReference type="OrthoDB" id="486403at2"/>